<feature type="site" description="Lowers pKa of active site Tyr" evidence="6">
    <location>
        <position position="92"/>
    </location>
</feature>
<proteinExistence type="inferred from homology"/>
<organism evidence="8 9">
    <name type="scientific">Mesorhabditis belari</name>
    <dbReference type="NCBI Taxonomy" id="2138241"/>
    <lineage>
        <taxon>Eukaryota</taxon>
        <taxon>Metazoa</taxon>
        <taxon>Ecdysozoa</taxon>
        <taxon>Nematoda</taxon>
        <taxon>Chromadorea</taxon>
        <taxon>Rhabditida</taxon>
        <taxon>Rhabditina</taxon>
        <taxon>Rhabditomorpha</taxon>
        <taxon>Rhabditoidea</taxon>
        <taxon>Rhabditidae</taxon>
        <taxon>Mesorhabditinae</taxon>
        <taxon>Mesorhabditis</taxon>
    </lineage>
</organism>
<keyword evidence="2" id="KW-0521">NADP</keyword>
<dbReference type="GO" id="GO:0016616">
    <property type="term" value="F:oxidoreductase activity, acting on the CH-OH group of donors, NAD or NADP as acceptor"/>
    <property type="evidence" value="ECO:0007669"/>
    <property type="project" value="UniProtKB-ARBA"/>
</dbReference>
<keyword evidence="3" id="KW-0560">Oxidoreductase</keyword>
<dbReference type="InterPro" id="IPR018170">
    <property type="entry name" value="Aldo/ket_reductase_CS"/>
</dbReference>
<dbReference type="PANTHER" id="PTHR43827">
    <property type="entry name" value="2,5-DIKETO-D-GLUCONIC ACID REDUCTASE"/>
    <property type="match status" value="1"/>
</dbReference>
<feature type="domain" description="NADP-dependent oxidoreductase" evidence="7">
    <location>
        <begin position="30"/>
        <end position="288"/>
    </location>
</feature>
<dbReference type="InterPro" id="IPR023210">
    <property type="entry name" value="NADP_OxRdtase_dom"/>
</dbReference>
<dbReference type="PRINTS" id="PR00069">
    <property type="entry name" value="ALDKETRDTASE"/>
</dbReference>
<feature type="active site" description="Proton donor" evidence="4">
    <location>
        <position position="63"/>
    </location>
</feature>
<evidence type="ECO:0000259" key="7">
    <source>
        <dbReference type="Pfam" id="PF00248"/>
    </source>
</evidence>
<dbReference type="InterPro" id="IPR036812">
    <property type="entry name" value="NAD(P)_OxRdtase_dom_sf"/>
</dbReference>
<feature type="binding site" evidence="5">
    <location>
        <position position="126"/>
    </location>
    <ligand>
        <name>substrate</name>
    </ligand>
</feature>
<evidence type="ECO:0000313" key="9">
    <source>
        <dbReference type="WBParaSite" id="MBELARI_LOCUS2342"/>
    </source>
</evidence>
<evidence type="ECO:0000313" key="8">
    <source>
        <dbReference type="Proteomes" id="UP000887575"/>
    </source>
</evidence>
<dbReference type="FunFam" id="3.20.20.100:FF:000002">
    <property type="entry name" value="2,5-diketo-D-gluconic acid reductase A"/>
    <property type="match status" value="1"/>
</dbReference>
<evidence type="ECO:0000256" key="1">
    <source>
        <dbReference type="ARBA" id="ARBA00007905"/>
    </source>
</evidence>
<dbReference type="Pfam" id="PF00248">
    <property type="entry name" value="Aldo_ket_red"/>
    <property type="match status" value="1"/>
</dbReference>
<evidence type="ECO:0000256" key="4">
    <source>
        <dbReference type="PIRSR" id="PIRSR000097-1"/>
    </source>
</evidence>
<dbReference type="Gene3D" id="3.20.20.100">
    <property type="entry name" value="NADP-dependent oxidoreductase domain"/>
    <property type="match status" value="1"/>
</dbReference>
<dbReference type="PROSITE" id="PS00798">
    <property type="entry name" value="ALDOKETO_REDUCTASE_1"/>
    <property type="match status" value="1"/>
</dbReference>
<dbReference type="Proteomes" id="UP000887575">
    <property type="component" value="Unassembled WGS sequence"/>
</dbReference>
<dbReference type="InterPro" id="IPR020471">
    <property type="entry name" value="AKR"/>
</dbReference>
<accession>A0AAF3J819</accession>
<protein>
    <recommendedName>
        <fullName evidence="7">NADP-dependent oxidoreductase domain-containing protein</fullName>
    </recommendedName>
</protein>
<evidence type="ECO:0000256" key="3">
    <source>
        <dbReference type="ARBA" id="ARBA00023002"/>
    </source>
</evidence>
<dbReference type="CDD" id="cd19071">
    <property type="entry name" value="AKR_AKR1-5-like"/>
    <property type="match status" value="1"/>
</dbReference>
<reference evidence="9" key="1">
    <citation type="submission" date="2024-02" db="UniProtKB">
        <authorList>
            <consortium name="WormBaseParasite"/>
        </authorList>
    </citation>
    <scope>IDENTIFICATION</scope>
</reference>
<dbReference type="WBParaSite" id="MBELARI_LOCUS2342">
    <property type="protein sequence ID" value="MBELARI_LOCUS2342"/>
    <property type="gene ID" value="MBELARI_LOCUS2342"/>
</dbReference>
<evidence type="ECO:0000256" key="2">
    <source>
        <dbReference type="ARBA" id="ARBA00022857"/>
    </source>
</evidence>
<name>A0AAF3J819_9BILA</name>
<dbReference type="PANTHER" id="PTHR43827:SF3">
    <property type="entry name" value="NADP-DEPENDENT OXIDOREDUCTASE DOMAIN-CONTAINING PROTEIN"/>
    <property type="match status" value="1"/>
</dbReference>
<dbReference type="AlphaFoldDB" id="A0AAF3J819"/>
<dbReference type="SUPFAM" id="SSF51430">
    <property type="entry name" value="NAD(P)-linked oxidoreductase"/>
    <property type="match status" value="1"/>
</dbReference>
<comment type="similarity">
    <text evidence="1">Belongs to the aldo/keto reductase family.</text>
</comment>
<sequence>MTSLTFTAKFQQVTGGSHVLNSGNDIPFIGLGLSRITTVDSMEKAIEAALEAGYRLFDTAHIYENEKEIGDALKNSLPKFGLTREDIFITTKVPIINEDPAFHTKRCLKESLEKLQTDYLDLVLLHYPRDRDTGKDEEHEINKKGRQIVYQTLEEFVGKGTIRSIGVSNYEVFHLEELFKYAKVIPAVNQVEYHPYCTKPALKFFCETKGIFIQAFSSLCWGNLEILNEDAVKKAAQTHNVSPQTILYAFPLHTNVGIIPKSATPQRIHDNIKLTTQVKLSSEEIAALWDLDQNRTFCPRCYPWRCL</sequence>
<dbReference type="PROSITE" id="PS00062">
    <property type="entry name" value="ALDOKETO_REDUCTASE_2"/>
    <property type="match status" value="1"/>
</dbReference>
<keyword evidence="8" id="KW-1185">Reference proteome</keyword>
<evidence type="ECO:0000256" key="6">
    <source>
        <dbReference type="PIRSR" id="PIRSR000097-3"/>
    </source>
</evidence>
<evidence type="ECO:0000256" key="5">
    <source>
        <dbReference type="PIRSR" id="PIRSR000097-2"/>
    </source>
</evidence>
<dbReference type="PIRSF" id="PIRSF000097">
    <property type="entry name" value="AKR"/>
    <property type="match status" value="1"/>
</dbReference>